<evidence type="ECO:0000313" key="3">
    <source>
        <dbReference type="WBParaSite" id="PTRK_0000242700.1"/>
    </source>
</evidence>
<dbReference type="InterPro" id="IPR035940">
    <property type="entry name" value="CAP_sf"/>
</dbReference>
<reference evidence="3" key="1">
    <citation type="submission" date="2017-02" db="UniProtKB">
        <authorList>
            <consortium name="WormBaseParasite"/>
        </authorList>
    </citation>
    <scope>IDENTIFICATION</scope>
</reference>
<protein>
    <submittedName>
        <fullName evidence="3">SCP domain-containing protein</fullName>
    </submittedName>
</protein>
<dbReference type="InterPro" id="IPR014044">
    <property type="entry name" value="CAP_dom"/>
</dbReference>
<dbReference type="SUPFAM" id="SSF55797">
    <property type="entry name" value="PR-1-like"/>
    <property type="match status" value="1"/>
</dbReference>
<proteinExistence type="predicted"/>
<dbReference type="WBParaSite" id="PTRK_0000242700.1">
    <property type="protein sequence ID" value="PTRK_0000242700.1"/>
    <property type="gene ID" value="PTRK_0000242700"/>
</dbReference>
<dbReference type="Pfam" id="PF00188">
    <property type="entry name" value="CAP"/>
    <property type="match status" value="1"/>
</dbReference>
<organism evidence="2 3">
    <name type="scientific">Parastrongyloides trichosuri</name>
    <name type="common">Possum-specific nematode worm</name>
    <dbReference type="NCBI Taxonomy" id="131310"/>
    <lineage>
        <taxon>Eukaryota</taxon>
        <taxon>Metazoa</taxon>
        <taxon>Ecdysozoa</taxon>
        <taxon>Nematoda</taxon>
        <taxon>Chromadorea</taxon>
        <taxon>Rhabditida</taxon>
        <taxon>Tylenchina</taxon>
        <taxon>Panagrolaimomorpha</taxon>
        <taxon>Strongyloidoidea</taxon>
        <taxon>Strongyloididae</taxon>
        <taxon>Parastrongyloides</taxon>
    </lineage>
</organism>
<dbReference type="AlphaFoldDB" id="A0A0N4Z5N3"/>
<name>A0A0N4Z5N3_PARTI</name>
<dbReference type="Proteomes" id="UP000038045">
    <property type="component" value="Unplaced"/>
</dbReference>
<evidence type="ECO:0000313" key="2">
    <source>
        <dbReference type="Proteomes" id="UP000038045"/>
    </source>
</evidence>
<evidence type="ECO:0000259" key="1">
    <source>
        <dbReference type="Pfam" id="PF00188"/>
    </source>
</evidence>
<keyword evidence="2" id="KW-1185">Reference proteome</keyword>
<feature type="domain" description="SCP" evidence="1">
    <location>
        <begin position="232"/>
        <end position="344"/>
    </location>
</feature>
<sequence length="361" mass="42093">MRFQKPRRYKVPPCSIENVKPIFFRRPITSRKPISIRITIFVKPRRTKKPITLSTSRRTKKPFTLSTSRKTAKCVSKKPLKQTTIGMREKTSTSPNLDITERYSTVVQTTTSRESLKQTTSRVKVSTFFSPNLDIIERNSTVVQTTTSKEFYNQTTINTLRNISYFDPSLFGIETTTVQQITTETSSLNLTTIELSTLENSTLSVTDIQTTMNSSTTKEAELFKPFGLYAMNKINKYRQKHGVPLLSEDYNLSVEIEKVMEEQNKMNKRQFLFFNNSYLFMGMKELKENEELVVEVWYDEKKNYNYAKPKLNDQNKNFVAIMYKNATRIGCSQYYDGDYVYIGCKIFILDNFYKDFPNNVQ</sequence>
<dbReference type="Gene3D" id="3.40.33.10">
    <property type="entry name" value="CAP"/>
    <property type="match status" value="1"/>
</dbReference>
<accession>A0A0N4Z5N3</accession>